<proteinExistence type="predicted"/>
<gene>
    <name evidence="2" type="ORF">VMCG_10018</name>
</gene>
<dbReference type="Proteomes" id="UP000283895">
    <property type="component" value="Unassembled WGS sequence"/>
</dbReference>
<sequence length="66" mass="7203">MAPYSCSRNGDDHYVAGVKLLFWRRPIQPFSSNGPTYNGVKPDAPTAGDIESSDSTPDLWIPHLVG</sequence>
<dbReference type="EMBL" id="LKEA01000061">
    <property type="protein sequence ID" value="ROV90654.1"/>
    <property type="molecule type" value="Genomic_DNA"/>
</dbReference>
<evidence type="ECO:0000313" key="3">
    <source>
        <dbReference type="Proteomes" id="UP000283895"/>
    </source>
</evidence>
<evidence type="ECO:0000313" key="2">
    <source>
        <dbReference type="EMBL" id="ROV90654.1"/>
    </source>
</evidence>
<accession>A0A423VI63</accession>
<dbReference type="AlphaFoldDB" id="A0A423VI63"/>
<comment type="caution">
    <text evidence="2">The sequence shown here is derived from an EMBL/GenBank/DDBJ whole genome shotgun (WGS) entry which is preliminary data.</text>
</comment>
<name>A0A423VI63_9PEZI</name>
<feature type="region of interest" description="Disordered" evidence="1">
    <location>
        <begin position="29"/>
        <end position="66"/>
    </location>
</feature>
<reference evidence="2 3" key="1">
    <citation type="submission" date="2015-09" db="EMBL/GenBank/DDBJ databases">
        <title>Host preference determinants of Valsa canker pathogens revealed by comparative genomics.</title>
        <authorList>
            <person name="Yin Z."/>
            <person name="Huang L."/>
        </authorList>
    </citation>
    <scope>NUCLEOTIDE SEQUENCE [LARGE SCALE GENOMIC DNA]</scope>
    <source>
        <strain evidence="2 3">03-1</strain>
    </source>
</reference>
<keyword evidence="3" id="KW-1185">Reference proteome</keyword>
<organism evidence="2 3">
    <name type="scientific">Cytospora schulzeri</name>
    <dbReference type="NCBI Taxonomy" id="448051"/>
    <lineage>
        <taxon>Eukaryota</taxon>
        <taxon>Fungi</taxon>
        <taxon>Dikarya</taxon>
        <taxon>Ascomycota</taxon>
        <taxon>Pezizomycotina</taxon>
        <taxon>Sordariomycetes</taxon>
        <taxon>Sordariomycetidae</taxon>
        <taxon>Diaporthales</taxon>
        <taxon>Cytosporaceae</taxon>
        <taxon>Cytospora</taxon>
    </lineage>
</organism>
<evidence type="ECO:0000256" key="1">
    <source>
        <dbReference type="SAM" id="MobiDB-lite"/>
    </source>
</evidence>
<protein>
    <submittedName>
        <fullName evidence="2">Uncharacterized protein</fullName>
    </submittedName>
</protein>